<sequence length="815" mass="86555">MDHWGDPWADNANDKPPTKNAVTSPLPPAFAFNPVPVNGFVDDAGWGNNEDDGFSDWTSPNTGNIATTDVLSTPAENSDPSSAGWGTVTFEERGDVAPIWPESESSTPQGLLKVDSEPSDSSTVAHSDESVSQSEVGESIAQPQPDVESSVQSSTSPSETSRNELPIESPRTSVEDERAARKDATAPPHGAAGSDATSDDISGSFPEAEEDLIGSLEAIAAPERQTTPLEDTNDEPIHSTDGEEASSAHQSRTSTPNYASATDVAQSHTHPITAFCDQTLLAQLFPVSEGSDKQLEEHDDPIFSTAARKAWYRLTRKQTMREFNHGENDDNYIRVNWTNSRVRSDVHKTVARWAREDRISGTGPGARASFYWDTPAPAEFTAPFGHSRTQSSVPVTKTALPARQSLPPLATSSSAAFDWSSPASADSWKIDSPAVVSSSVPPALKNPTVAKLQRQEGRAASVDLTPRQSEQPAHKRTLTASHVTSGTSTVASPVSASPSHSPTKISDPWAGLDSFDNPSTSTVQVVDAPVDDDDDWGEMVQTPTLPTPQQLDPFSQPSTASAVLPPPPPFPATSLPTEASPPANTGEPMFPSPIVRLKSTISPTSALFKANAFVPLDAEQGPIGPGILKPANRAAQSPADKHLIIDIPGAAEAQKDDIAEDDIRKTAEIAIPSSPAPASITVEPEVNEVTEVVEETAAQSPVVAEPATPMQSSRDSWADADFSFFETAQPATGAQAPPQTHDPTDPFSFFDSAPPAVVPPVAKAVSQSPPRGSTPPRSQPPANATSSAERQRVAEDRMLQDILDGLPDLRYMLKR</sequence>
<feature type="compositionally biased region" description="Low complexity" evidence="1">
    <location>
        <begin position="483"/>
        <end position="503"/>
    </location>
</feature>
<feature type="compositionally biased region" description="Polar residues" evidence="1">
    <location>
        <begin position="56"/>
        <end position="81"/>
    </location>
</feature>
<reference evidence="2" key="1">
    <citation type="submission" date="2019-04" db="EMBL/GenBank/DDBJ databases">
        <title>Sequencing of skin fungus with MAO and IRED activity.</title>
        <authorList>
            <person name="Marsaioli A.J."/>
            <person name="Bonatto J.M.C."/>
            <person name="Reis Junior O."/>
        </authorList>
    </citation>
    <scope>NUCLEOTIDE SEQUENCE</scope>
    <source>
        <strain evidence="2">30M1</strain>
    </source>
</reference>
<organism evidence="2 3">
    <name type="scientific">Curvularia kusanoi</name>
    <name type="common">Cochliobolus kusanoi</name>
    <dbReference type="NCBI Taxonomy" id="90978"/>
    <lineage>
        <taxon>Eukaryota</taxon>
        <taxon>Fungi</taxon>
        <taxon>Dikarya</taxon>
        <taxon>Ascomycota</taxon>
        <taxon>Pezizomycotina</taxon>
        <taxon>Dothideomycetes</taxon>
        <taxon>Pleosporomycetidae</taxon>
        <taxon>Pleosporales</taxon>
        <taxon>Pleosporineae</taxon>
        <taxon>Pleosporaceae</taxon>
        <taxon>Curvularia</taxon>
    </lineage>
</organism>
<feature type="compositionally biased region" description="Polar residues" evidence="1">
    <location>
        <begin position="247"/>
        <end position="265"/>
    </location>
</feature>
<gene>
    <name evidence="2" type="ORF">E8E13_001173</name>
</gene>
<feature type="region of interest" description="Disordered" evidence="1">
    <location>
        <begin position="42"/>
        <end position="265"/>
    </location>
</feature>
<feature type="compositionally biased region" description="Basic and acidic residues" evidence="1">
    <location>
        <begin position="173"/>
        <end position="184"/>
    </location>
</feature>
<dbReference type="Proteomes" id="UP000801428">
    <property type="component" value="Unassembled WGS sequence"/>
</dbReference>
<dbReference type="EMBL" id="SWKU01000061">
    <property type="protein sequence ID" value="KAF2993075.1"/>
    <property type="molecule type" value="Genomic_DNA"/>
</dbReference>
<evidence type="ECO:0000313" key="3">
    <source>
        <dbReference type="Proteomes" id="UP000801428"/>
    </source>
</evidence>
<dbReference type="AlphaFoldDB" id="A0A9P4T386"/>
<feature type="region of interest" description="Disordered" evidence="1">
    <location>
        <begin position="436"/>
        <end position="591"/>
    </location>
</feature>
<evidence type="ECO:0000313" key="2">
    <source>
        <dbReference type="EMBL" id="KAF2993075.1"/>
    </source>
</evidence>
<protein>
    <submittedName>
        <fullName evidence="2">Uncharacterized protein</fullName>
    </submittedName>
</protein>
<feature type="region of interest" description="Disordered" evidence="1">
    <location>
        <begin position="694"/>
        <end position="799"/>
    </location>
</feature>
<feature type="compositionally biased region" description="Basic and acidic residues" evidence="1">
    <location>
        <begin position="789"/>
        <end position="799"/>
    </location>
</feature>
<feature type="compositionally biased region" description="Low complexity" evidence="1">
    <location>
        <begin position="752"/>
        <end position="770"/>
    </location>
</feature>
<keyword evidence="3" id="KW-1185">Reference proteome</keyword>
<proteinExistence type="predicted"/>
<comment type="caution">
    <text evidence="2">The sequence shown here is derived from an EMBL/GenBank/DDBJ whole genome shotgun (WGS) entry which is preliminary data.</text>
</comment>
<evidence type="ECO:0000256" key="1">
    <source>
        <dbReference type="SAM" id="MobiDB-lite"/>
    </source>
</evidence>
<feature type="compositionally biased region" description="Low complexity" evidence="1">
    <location>
        <begin position="147"/>
        <end position="160"/>
    </location>
</feature>
<feature type="compositionally biased region" description="Low complexity" evidence="1">
    <location>
        <begin position="541"/>
        <end position="563"/>
    </location>
</feature>
<name>A0A9P4T386_CURKU</name>
<accession>A0A9P4T386</accession>
<feature type="region of interest" description="Disordered" evidence="1">
    <location>
        <begin position="1"/>
        <end position="29"/>
    </location>
</feature>
<feature type="compositionally biased region" description="Low complexity" evidence="1">
    <location>
        <begin position="727"/>
        <end position="739"/>
    </location>
</feature>
<feature type="compositionally biased region" description="Polar residues" evidence="1">
    <location>
        <begin position="119"/>
        <end position="136"/>
    </location>
</feature>
<dbReference type="OrthoDB" id="3941134at2759"/>